<accession>X6NUK2</accession>
<keyword evidence="2" id="KW-1185">Reference proteome</keyword>
<organism evidence="1 2">
    <name type="scientific">Reticulomyxa filosa</name>
    <dbReference type="NCBI Taxonomy" id="46433"/>
    <lineage>
        <taxon>Eukaryota</taxon>
        <taxon>Sar</taxon>
        <taxon>Rhizaria</taxon>
        <taxon>Retaria</taxon>
        <taxon>Foraminifera</taxon>
        <taxon>Monothalamids</taxon>
        <taxon>Reticulomyxidae</taxon>
        <taxon>Reticulomyxa</taxon>
    </lineage>
</organism>
<dbReference type="EMBL" id="ASPP01005959">
    <property type="protein sequence ID" value="ETO29598.1"/>
    <property type="molecule type" value="Genomic_DNA"/>
</dbReference>
<name>X6NUK2_RETFI</name>
<dbReference type="Proteomes" id="UP000023152">
    <property type="component" value="Unassembled WGS sequence"/>
</dbReference>
<gene>
    <name evidence="1" type="ORF">RFI_07521</name>
</gene>
<evidence type="ECO:0000313" key="2">
    <source>
        <dbReference type="Proteomes" id="UP000023152"/>
    </source>
</evidence>
<protein>
    <submittedName>
        <fullName evidence="1">Uncharacterized protein</fullName>
    </submittedName>
</protein>
<reference evidence="1 2" key="1">
    <citation type="journal article" date="2013" name="Curr. Biol.">
        <title>The Genome of the Foraminiferan Reticulomyxa filosa.</title>
        <authorList>
            <person name="Glockner G."/>
            <person name="Hulsmann N."/>
            <person name="Schleicher M."/>
            <person name="Noegel A.A."/>
            <person name="Eichinger L."/>
            <person name="Gallinger C."/>
            <person name="Pawlowski J."/>
            <person name="Sierra R."/>
            <person name="Euteneuer U."/>
            <person name="Pillet L."/>
            <person name="Moustafa A."/>
            <person name="Platzer M."/>
            <person name="Groth M."/>
            <person name="Szafranski K."/>
            <person name="Schliwa M."/>
        </authorList>
    </citation>
    <scope>NUCLEOTIDE SEQUENCE [LARGE SCALE GENOMIC DNA]</scope>
</reference>
<dbReference type="AlphaFoldDB" id="X6NUK2"/>
<proteinExistence type="predicted"/>
<comment type="caution">
    <text evidence="1">The sequence shown here is derived from an EMBL/GenBank/DDBJ whole genome shotgun (WGS) entry which is preliminary data.</text>
</comment>
<evidence type="ECO:0000313" key="1">
    <source>
        <dbReference type="EMBL" id="ETO29598.1"/>
    </source>
</evidence>
<sequence>MNEVNKNPMATNSLGNEIKPTNGEFQWKRDYISNIIGVPVKDSFCILCHVSGSKEGEKGIIYSEFVRVCEDKPKDPASTTQAAKIIQYASTVQRWFTYNPEKTWFDFQVFIYLQLPSHPNKTLIPVSEGELIELGYVQQS</sequence>